<evidence type="ECO:0000313" key="5">
    <source>
        <dbReference type="EMBL" id="RGP35438.1"/>
    </source>
</evidence>
<dbReference type="Gene3D" id="1.20.1050.10">
    <property type="match status" value="1"/>
</dbReference>
<feature type="domain" description="GST C-terminal" evidence="4">
    <location>
        <begin position="86"/>
        <end position="197"/>
    </location>
</feature>
<evidence type="ECO:0000313" key="6">
    <source>
        <dbReference type="Proteomes" id="UP000284547"/>
    </source>
</evidence>
<dbReference type="SUPFAM" id="SSF52833">
    <property type="entry name" value="Thioredoxin-like"/>
    <property type="match status" value="1"/>
</dbReference>
<name>A0A411YXC4_9RHOB</name>
<organism evidence="5 6">
    <name type="scientific">Pseudotabrizicola alkalilacus</name>
    <dbReference type="NCBI Taxonomy" id="2305252"/>
    <lineage>
        <taxon>Bacteria</taxon>
        <taxon>Pseudomonadati</taxon>
        <taxon>Pseudomonadota</taxon>
        <taxon>Alphaproteobacteria</taxon>
        <taxon>Rhodobacterales</taxon>
        <taxon>Paracoccaceae</taxon>
        <taxon>Pseudotabrizicola</taxon>
    </lineage>
</organism>
<dbReference type="Pfam" id="PF13410">
    <property type="entry name" value="GST_C_2"/>
    <property type="match status" value="1"/>
</dbReference>
<comment type="similarity">
    <text evidence="1">Belongs to the GST superfamily.</text>
</comment>
<reference evidence="5 6" key="1">
    <citation type="submission" date="2018-08" db="EMBL/GenBank/DDBJ databases">
        <title>Flavobacterium tibetense sp. nov., isolated from a wetland YonghuCo on Tibetan Plateau.</title>
        <authorList>
            <person name="Phurbu D."/>
            <person name="Lu H."/>
            <person name="Xing P."/>
        </authorList>
    </citation>
    <scope>NUCLEOTIDE SEQUENCE [LARGE SCALE GENOMIC DNA]</scope>
    <source>
        <strain evidence="5 6">DJC</strain>
    </source>
</reference>
<dbReference type="Proteomes" id="UP000284547">
    <property type="component" value="Unassembled WGS sequence"/>
</dbReference>
<evidence type="ECO:0000256" key="2">
    <source>
        <dbReference type="ARBA" id="ARBA00022679"/>
    </source>
</evidence>
<dbReference type="Pfam" id="PF13417">
    <property type="entry name" value="GST_N_3"/>
    <property type="match status" value="1"/>
</dbReference>
<dbReference type="FunFam" id="3.40.30.10:FF:000039">
    <property type="entry name" value="Glutathione S-transferase domain"/>
    <property type="match status" value="1"/>
</dbReference>
<dbReference type="PANTHER" id="PTHR44051">
    <property type="entry name" value="GLUTATHIONE S-TRANSFERASE-RELATED"/>
    <property type="match status" value="1"/>
</dbReference>
<dbReference type="GO" id="GO:0016740">
    <property type="term" value="F:transferase activity"/>
    <property type="evidence" value="ECO:0007669"/>
    <property type="project" value="UniProtKB-KW"/>
</dbReference>
<dbReference type="InterPro" id="IPR010987">
    <property type="entry name" value="Glutathione-S-Trfase_C-like"/>
</dbReference>
<dbReference type="RefSeq" id="WP_118155954.1">
    <property type="nucleotide sequence ID" value="NZ_QWEY01000016.1"/>
</dbReference>
<dbReference type="OrthoDB" id="9810080at2"/>
<dbReference type="InterPro" id="IPR040079">
    <property type="entry name" value="Glutathione_S-Trfase"/>
</dbReference>
<dbReference type="PANTHER" id="PTHR44051:SF19">
    <property type="entry name" value="DISULFIDE-BOND OXIDOREDUCTASE YFCG"/>
    <property type="match status" value="1"/>
</dbReference>
<feature type="domain" description="GST N-terminal" evidence="3">
    <location>
        <begin position="1"/>
        <end position="81"/>
    </location>
</feature>
<sequence length="197" mass="21379">MIRVFGRSGSSNSAKVFWLLDELGLAYDLVETGGKHGGNDAPDFRARNPFGKVPVVEDDAGSFWESNAILRYLASRHGNGAIWPEAAAQRAQIDGWMDWASLSLAAPLTRLRKSRAAGKGDGDLPAVVAAFTQLDAQLAREPFIAGKALTLADITAGPSVHRWFLLEGARPPLPCLEAYHTMLLRNAGYQTHIRILT</sequence>
<dbReference type="SFLD" id="SFLDG00358">
    <property type="entry name" value="Main_(cytGST)"/>
    <property type="match status" value="1"/>
</dbReference>
<keyword evidence="2 5" id="KW-0808">Transferase</keyword>
<dbReference type="SUPFAM" id="SSF47616">
    <property type="entry name" value="GST C-terminal domain-like"/>
    <property type="match status" value="1"/>
</dbReference>
<dbReference type="SFLD" id="SFLDS00019">
    <property type="entry name" value="Glutathione_Transferase_(cytos"/>
    <property type="match status" value="1"/>
</dbReference>
<dbReference type="EMBL" id="QWEY01000016">
    <property type="protein sequence ID" value="RGP35438.1"/>
    <property type="molecule type" value="Genomic_DNA"/>
</dbReference>
<protein>
    <submittedName>
        <fullName evidence="5">Glutathione S-transferase family protein</fullName>
    </submittedName>
</protein>
<gene>
    <name evidence="5" type="ORF">D1012_20085</name>
</gene>
<dbReference type="AlphaFoldDB" id="A0A411YXC4"/>
<dbReference type="PROSITE" id="PS50404">
    <property type="entry name" value="GST_NTER"/>
    <property type="match status" value="1"/>
</dbReference>
<dbReference type="InterPro" id="IPR036282">
    <property type="entry name" value="Glutathione-S-Trfase_C_sf"/>
</dbReference>
<comment type="caution">
    <text evidence="5">The sequence shown here is derived from an EMBL/GenBank/DDBJ whole genome shotgun (WGS) entry which is preliminary data.</text>
</comment>
<proteinExistence type="inferred from homology"/>
<evidence type="ECO:0000259" key="3">
    <source>
        <dbReference type="PROSITE" id="PS50404"/>
    </source>
</evidence>
<dbReference type="InterPro" id="IPR004045">
    <property type="entry name" value="Glutathione_S-Trfase_N"/>
</dbReference>
<dbReference type="SFLD" id="SFLDG01150">
    <property type="entry name" value="Main.1:_Beta-like"/>
    <property type="match status" value="1"/>
</dbReference>
<dbReference type="PROSITE" id="PS50405">
    <property type="entry name" value="GST_CTER"/>
    <property type="match status" value="1"/>
</dbReference>
<accession>A0A411YXC4</accession>
<evidence type="ECO:0000256" key="1">
    <source>
        <dbReference type="ARBA" id="ARBA00007409"/>
    </source>
</evidence>
<evidence type="ECO:0000259" key="4">
    <source>
        <dbReference type="PROSITE" id="PS50405"/>
    </source>
</evidence>
<keyword evidence="6" id="KW-1185">Reference proteome</keyword>
<dbReference type="InterPro" id="IPR036249">
    <property type="entry name" value="Thioredoxin-like_sf"/>
</dbReference>
<dbReference type="Gene3D" id="3.40.30.10">
    <property type="entry name" value="Glutaredoxin"/>
    <property type="match status" value="1"/>
</dbReference>